<dbReference type="Pfam" id="PF18913">
    <property type="entry name" value="FBPase_C"/>
    <property type="match status" value="1"/>
</dbReference>
<dbReference type="InterPro" id="IPR010046">
    <property type="entry name" value="Mopterin_OxRdtse_a_bac"/>
</dbReference>
<dbReference type="InterPro" id="IPR044015">
    <property type="entry name" value="FBPase_C_dom"/>
</dbReference>
<feature type="binding site" evidence="8">
    <location>
        <position position="818"/>
    </location>
    <ligand>
        <name>substrate</name>
    </ligand>
</feature>
<dbReference type="Gene3D" id="3.40.190.80">
    <property type="match status" value="1"/>
</dbReference>
<dbReference type="Gene3D" id="3.40.228.10">
    <property type="entry name" value="Dimethylsulfoxide Reductase, domain 2"/>
    <property type="match status" value="1"/>
</dbReference>
<reference evidence="11 12" key="1">
    <citation type="submission" date="2018-08" db="EMBL/GenBank/DDBJ databases">
        <title>Recombination of ecologically and evolutionarily significant loci maintains genetic cohesion in the Pseudomonas syringae species complex.</title>
        <authorList>
            <person name="Dillon M."/>
            <person name="Thakur S."/>
            <person name="Almeida R.N.D."/>
            <person name="Weir B.S."/>
            <person name="Guttman D.S."/>
        </authorList>
    </citation>
    <scope>NUCLEOTIDE SEQUENCE [LARGE SCALE GENOMIC DNA]</scope>
    <source>
        <strain evidence="11 12">ICMP 11897</strain>
    </source>
</reference>
<evidence type="ECO:0000256" key="2">
    <source>
        <dbReference type="ARBA" id="ARBA00022723"/>
    </source>
</evidence>
<dbReference type="GO" id="GO:0030151">
    <property type="term" value="F:molybdenum ion binding"/>
    <property type="evidence" value="ECO:0007669"/>
    <property type="project" value="InterPro"/>
</dbReference>
<dbReference type="GO" id="GO:0006094">
    <property type="term" value="P:gluconeogenesis"/>
    <property type="evidence" value="ECO:0007669"/>
    <property type="project" value="UniProtKB-UniRule"/>
</dbReference>
<dbReference type="HAMAP" id="MF_01855">
    <property type="entry name" value="FBPase_class1"/>
    <property type="match status" value="1"/>
</dbReference>
<dbReference type="SUPFAM" id="SSF53706">
    <property type="entry name" value="Formate dehydrogenase/DMSO reductase, domains 1-3"/>
    <property type="match status" value="1"/>
</dbReference>
<dbReference type="FunFam" id="3.40.190.80:FF:000011">
    <property type="entry name" value="Fructose-1,6-bisphosphatase class 1"/>
    <property type="match status" value="1"/>
</dbReference>
<dbReference type="InterPro" id="IPR028343">
    <property type="entry name" value="FBPtase"/>
</dbReference>
<comment type="caution">
    <text evidence="8">Lacks conserved residue(s) required for the propagation of feature annotation.</text>
</comment>
<keyword evidence="5" id="KW-0408">Iron</keyword>
<keyword evidence="2" id="KW-0479">Metal-binding</keyword>
<comment type="subcellular location">
    <subcellularLocation>
        <location evidence="8">Cytoplasm</location>
    </subcellularLocation>
</comment>
<keyword evidence="1 8" id="KW-0963">Cytoplasm</keyword>
<dbReference type="GO" id="GO:0016020">
    <property type="term" value="C:membrane"/>
    <property type="evidence" value="ECO:0007669"/>
    <property type="project" value="TreeGrafter"/>
</dbReference>
<evidence type="ECO:0000259" key="9">
    <source>
        <dbReference type="Pfam" id="PF00384"/>
    </source>
</evidence>
<organism evidence="11 12">
    <name type="scientific">Pseudomonas savastanoi</name>
    <name type="common">Pseudomonas syringae pv. savastanoi</name>
    <dbReference type="NCBI Taxonomy" id="29438"/>
    <lineage>
        <taxon>Bacteria</taxon>
        <taxon>Pseudomonadati</taxon>
        <taxon>Pseudomonadota</taxon>
        <taxon>Gammaproteobacteria</taxon>
        <taxon>Pseudomonadales</taxon>
        <taxon>Pseudomonadaceae</taxon>
        <taxon>Pseudomonas</taxon>
    </lineage>
</organism>
<evidence type="ECO:0000256" key="7">
    <source>
        <dbReference type="ARBA" id="ARBA00023277"/>
    </source>
</evidence>
<accession>A0A3M6AQ69</accession>
<evidence type="ECO:0000256" key="5">
    <source>
        <dbReference type="ARBA" id="ARBA00023004"/>
    </source>
</evidence>
<comment type="catalytic activity">
    <reaction evidence="8">
        <text>beta-D-fructose 1,6-bisphosphate + H2O = beta-D-fructose 6-phosphate + phosphate</text>
        <dbReference type="Rhea" id="RHEA:11064"/>
        <dbReference type="ChEBI" id="CHEBI:15377"/>
        <dbReference type="ChEBI" id="CHEBI:32966"/>
        <dbReference type="ChEBI" id="CHEBI:43474"/>
        <dbReference type="ChEBI" id="CHEBI:57634"/>
        <dbReference type="EC" id="3.1.3.11"/>
    </reaction>
</comment>
<evidence type="ECO:0000256" key="4">
    <source>
        <dbReference type="ARBA" id="ARBA00022842"/>
    </source>
</evidence>
<evidence type="ECO:0000256" key="3">
    <source>
        <dbReference type="ARBA" id="ARBA00022801"/>
    </source>
</evidence>
<dbReference type="PANTHER" id="PTHR43105:SF4">
    <property type="entry name" value="PROTEIN YDEP"/>
    <property type="match status" value="1"/>
</dbReference>
<name>A0A3M6AQ69_PSESS</name>
<feature type="binding site" evidence="8">
    <location>
        <position position="752"/>
    </location>
    <ligand>
        <name>substrate</name>
    </ligand>
</feature>
<dbReference type="InterPro" id="IPR006656">
    <property type="entry name" value="Mopterin_OxRdtase"/>
</dbReference>
<evidence type="ECO:0000313" key="11">
    <source>
        <dbReference type="EMBL" id="RMV21342.1"/>
    </source>
</evidence>
<dbReference type="CDD" id="cd00354">
    <property type="entry name" value="FBPase"/>
    <property type="match status" value="1"/>
</dbReference>
<dbReference type="GO" id="GO:0051539">
    <property type="term" value="F:4 iron, 4 sulfur cluster binding"/>
    <property type="evidence" value="ECO:0007669"/>
    <property type="project" value="InterPro"/>
</dbReference>
<dbReference type="GO" id="GO:0005737">
    <property type="term" value="C:cytoplasm"/>
    <property type="evidence" value="ECO:0007669"/>
    <property type="project" value="UniProtKB-SubCell"/>
</dbReference>
<dbReference type="PANTHER" id="PTHR43105">
    <property type="entry name" value="RESPIRATORY NITRATE REDUCTASE"/>
    <property type="match status" value="1"/>
</dbReference>
<dbReference type="Pfam" id="PF00384">
    <property type="entry name" value="Molybdopterin"/>
    <property type="match status" value="1"/>
</dbReference>
<sequence>MSTHHQADKTPIPRYKPYKGAAGGWGALISVTQHWLGSDNALKNLRMMLKTNQNGGFDCPGCAWGDSPESGMVKFCENGAKAVNWEATKRRVDPAFFARYSVSALLEQSDYWLEYQGRLTEPLAYDAETDRYKPISWDNAFALIAKHLKNLPSPNMAEFYTSGRASNEAAYLYQLFVRAYGTNNFPDCSNMCHEASGVALSQSVGVGKGTVTFEDFEHADAIFVLGQNPGTNHPRMLEPLREAVQRGAQVVCVNPLKERGLERFQHPQHPVEMLTNGDRPTNTAYFRPALGGDMALLRGMAKFLLQWERDAQLANEPSVFDHAFLNEHTEGVLEYLAAIDDTSWDEIVEQSGLPLTDIEQSARMYAKGKNVIMCWAMGITQHRHSVATIQEIANLMLLRGNIGRPGAGLCPVRGHSNVQGDRTMGINERPPVFLLDALEKRFQFKVPRENGHNVVEAIHAMAEGRAKVFIALGGNFAQATPDSHRTAEALSNCDLTVQISTKLNRSHLFHGKDALILPCFGRTDIDIQANGPQAVTVEDSFSMVHASNGQLKPSSKQMRSEPAIIAGIANATLGKAPVDWLWLVEDYDRIRDLIADTIPGFKDFNERVKHPGGFYLGNAAGARRWNTASTRANFKSNALPLSLIHEDISSTGQIPDLIMQSMRSHDQYNTTIYGLDDRYRGVKGQRDVLFVNEADIIRLGFQPGQKADVISIWSDNRERRVKGFTLDREMGSFVLTHEDIKIPESTQEFAINMSNQRHWEAPVQRYVNELLAGEEGPLKKNYNMRWVAAMVADVHRILTRGGLFMYPRDSREPSKPGKLRLMYEANPMSFLVEQAGGASTDGHQRILDIQPEGLHQRVAVYLGSKEEVERATAYHKE</sequence>
<proteinExistence type="inferred from homology"/>
<keyword evidence="6" id="KW-0411">Iron-sulfur</keyword>
<feature type="domain" description="Fructose-1-6-bisphosphatase class 1 C-terminal" evidence="10">
    <location>
        <begin position="742"/>
        <end position="875"/>
    </location>
</feature>
<keyword evidence="3 8" id="KW-0378">Hydrolase</keyword>
<dbReference type="SUPFAM" id="SSF50692">
    <property type="entry name" value="ADC-like"/>
    <property type="match status" value="1"/>
</dbReference>
<dbReference type="GO" id="GO:0042132">
    <property type="term" value="F:fructose 1,6-bisphosphate 1-phosphatase activity"/>
    <property type="evidence" value="ECO:0007669"/>
    <property type="project" value="UniProtKB-UniRule"/>
</dbReference>
<dbReference type="EMBL" id="RBUN01000114">
    <property type="protein sequence ID" value="RMV21342.1"/>
    <property type="molecule type" value="Genomic_DNA"/>
</dbReference>
<dbReference type="GO" id="GO:0008863">
    <property type="term" value="F:formate dehydrogenase (NAD+) activity"/>
    <property type="evidence" value="ECO:0007669"/>
    <property type="project" value="InterPro"/>
</dbReference>
<dbReference type="InterPro" id="IPR009010">
    <property type="entry name" value="Asp_de-COase-like_dom_sf"/>
</dbReference>
<dbReference type="AlphaFoldDB" id="A0A3M6AQ69"/>
<dbReference type="PRINTS" id="PR00115">
    <property type="entry name" value="F16BPHPHTASE"/>
</dbReference>
<keyword evidence="7 8" id="KW-0119">Carbohydrate metabolism</keyword>
<evidence type="ECO:0000256" key="6">
    <source>
        <dbReference type="ARBA" id="ARBA00023014"/>
    </source>
</evidence>
<evidence type="ECO:0000313" key="12">
    <source>
        <dbReference type="Proteomes" id="UP000272703"/>
    </source>
</evidence>
<dbReference type="NCBIfam" id="TIGR01701">
    <property type="entry name" value="Fdhalpha-like"/>
    <property type="match status" value="1"/>
</dbReference>
<gene>
    <name evidence="8" type="primary">fbp</name>
    <name evidence="11" type="ORF">ALP16_00211</name>
</gene>
<dbReference type="InterPro" id="IPR000146">
    <property type="entry name" value="FBPase_class-1"/>
</dbReference>
<feature type="domain" description="Molybdopterin oxidoreductase" evidence="9">
    <location>
        <begin position="118"/>
        <end position="499"/>
    </location>
</feature>
<dbReference type="Proteomes" id="UP000272703">
    <property type="component" value="Unassembled WGS sequence"/>
</dbReference>
<dbReference type="InterPro" id="IPR050123">
    <property type="entry name" value="Prok_molybdopt-oxidoreductase"/>
</dbReference>
<comment type="caution">
    <text evidence="11">The sequence shown here is derived from an EMBL/GenBank/DDBJ whole genome shotgun (WGS) entry which is preliminary data.</text>
</comment>
<dbReference type="Gene3D" id="3.40.50.740">
    <property type="match status" value="1"/>
</dbReference>
<dbReference type="SUPFAM" id="SSF56655">
    <property type="entry name" value="Carbohydrate phosphatase"/>
    <property type="match status" value="1"/>
</dbReference>
<evidence type="ECO:0000256" key="8">
    <source>
        <dbReference type="HAMAP-Rule" id="MF_01855"/>
    </source>
</evidence>
<dbReference type="EC" id="3.1.3.11" evidence="8"/>
<dbReference type="InterPro" id="IPR041953">
    <property type="entry name" value="YdeP_MopB"/>
</dbReference>
<evidence type="ECO:0000259" key="10">
    <source>
        <dbReference type="Pfam" id="PF18913"/>
    </source>
</evidence>
<comment type="similarity">
    <text evidence="8">Belongs to the FBPase class 1 family.</text>
</comment>
<comment type="subunit">
    <text evidence="8">Homotetramer.</text>
</comment>
<dbReference type="CDD" id="cd02767">
    <property type="entry name" value="MopB_ydeP"/>
    <property type="match status" value="1"/>
</dbReference>
<keyword evidence="4" id="KW-0460">Magnesium</keyword>
<protein>
    <recommendedName>
        <fullName evidence="8">Fructose-1,6-bisphosphatase class 1</fullName>
        <shortName evidence="8">FBPase class 1</shortName>
        <ecNumber evidence="8">3.1.3.11</ecNumber>
    </recommendedName>
    <alternativeName>
        <fullName evidence="8">D-fructose-1,6-bisphosphate 1-phosphohydrolase class 1</fullName>
    </alternativeName>
</protein>
<evidence type="ECO:0000256" key="1">
    <source>
        <dbReference type="ARBA" id="ARBA00022490"/>
    </source>
</evidence>